<proteinExistence type="predicted"/>
<keyword evidence="3" id="KW-1185">Reference proteome</keyword>
<name>A0A553PQ61_TIGCA</name>
<dbReference type="EMBL" id="VCGU01000002">
    <property type="protein sequence ID" value="TRY79819.1"/>
    <property type="molecule type" value="Genomic_DNA"/>
</dbReference>
<feature type="compositionally biased region" description="Polar residues" evidence="1">
    <location>
        <begin position="37"/>
        <end position="48"/>
    </location>
</feature>
<sequence length="643" mass="73470">MVAEPNFQSIHSRSKRTTTGPARQRGTKMAQLPRTRQMASSPSQNNNRRTGMWEGMLFVLVLLLQSTPHDAATSCPLLPNPFPFSKDMILHEFNASTETLFLDLTDIVYKFCNDQIYNASSTFGHFQLDLIQTQRKKVKDCPTDLMLASDRKMSLQASVDLEANNVLTIFQYVQGRYFLRLKACETEGPPCEVVSCSQPLDLVPDVPQNLRVCENGPGEVSAFDLQDVSQVLDFHSCSVMISAFVPLCTAYQSYAKAKVFTVEIDSPGEHCDLSIFLGDKPKDNTTIDVNFCNKSDHDLCNATIIGRRVQYGVLRHHLYDLSRNSSYCLFYQLDNPHCQPRGESSSIPCFFHTQSVSCNQLEASPWSLVNEPMFIGIVTLTLLVSLGLLMWTVIQCSKKKPETPIQQPIKKPPRSLTEDDLEHISRLPSQEIVLVYFPDTKRFKELNRKFRNWLVTLDVNDVKDIYDEKCSEEVLKDPESWVRKTLGGPEKRIILVCSRLAYECLITVKKGVASPKFTESDPHFGLLTRSIQYLDREMKGNYRNLICVRYEDLKICNRQYSSEAFNIVPGTEYVLPQHLEDVYRWIHPRDPKPESWSETRYEVQELLLYMKKYRHHDDNMFTVTFSANGTAAHSPSDESADLT</sequence>
<evidence type="ECO:0008006" key="4">
    <source>
        <dbReference type="Google" id="ProtNLM"/>
    </source>
</evidence>
<reference evidence="2 3" key="1">
    <citation type="journal article" date="2018" name="Nat. Ecol. Evol.">
        <title>Genomic signatures of mitonuclear coevolution across populations of Tigriopus californicus.</title>
        <authorList>
            <person name="Barreto F.S."/>
            <person name="Watson E.T."/>
            <person name="Lima T.G."/>
            <person name="Willett C.S."/>
            <person name="Edmands S."/>
            <person name="Li W."/>
            <person name="Burton R.S."/>
        </authorList>
    </citation>
    <scope>NUCLEOTIDE SEQUENCE [LARGE SCALE GENOMIC DNA]</scope>
    <source>
        <strain evidence="2 3">San Diego</strain>
    </source>
</reference>
<comment type="caution">
    <text evidence="2">The sequence shown here is derived from an EMBL/GenBank/DDBJ whole genome shotgun (WGS) entry which is preliminary data.</text>
</comment>
<protein>
    <recommendedName>
        <fullName evidence="4">SEFIR domain-containing protein</fullName>
    </recommendedName>
</protein>
<dbReference type="AlphaFoldDB" id="A0A553PQ61"/>
<evidence type="ECO:0000256" key="1">
    <source>
        <dbReference type="SAM" id="MobiDB-lite"/>
    </source>
</evidence>
<dbReference type="Proteomes" id="UP000318571">
    <property type="component" value="Chromosome 6"/>
</dbReference>
<feature type="region of interest" description="Disordered" evidence="1">
    <location>
        <begin position="1"/>
        <end position="48"/>
    </location>
</feature>
<accession>A0A553PQ61</accession>
<organism evidence="2 3">
    <name type="scientific">Tigriopus californicus</name>
    <name type="common">Marine copepod</name>
    <dbReference type="NCBI Taxonomy" id="6832"/>
    <lineage>
        <taxon>Eukaryota</taxon>
        <taxon>Metazoa</taxon>
        <taxon>Ecdysozoa</taxon>
        <taxon>Arthropoda</taxon>
        <taxon>Crustacea</taxon>
        <taxon>Multicrustacea</taxon>
        <taxon>Hexanauplia</taxon>
        <taxon>Copepoda</taxon>
        <taxon>Harpacticoida</taxon>
        <taxon>Harpacticidae</taxon>
        <taxon>Tigriopus</taxon>
    </lineage>
</organism>
<evidence type="ECO:0000313" key="2">
    <source>
        <dbReference type="EMBL" id="TRY79819.1"/>
    </source>
</evidence>
<gene>
    <name evidence="2" type="ORF">TCAL_14781</name>
</gene>
<feature type="compositionally biased region" description="Polar residues" evidence="1">
    <location>
        <begin position="1"/>
        <end position="21"/>
    </location>
</feature>
<evidence type="ECO:0000313" key="3">
    <source>
        <dbReference type="Proteomes" id="UP000318571"/>
    </source>
</evidence>